<keyword evidence="3" id="KW-1185">Reference proteome</keyword>
<dbReference type="EMBL" id="WHWC01000060">
    <property type="protein sequence ID" value="KAG8363099.1"/>
    <property type="molecule type" value="Genomic_DNA"/>
</dbReference>
<dbReference type="InterPro" id="IPR007750">
    <property type="entry name" value="DUF674"/>
</dbReference>
<dbReference type="AlphaFoldDB" id="A0AAV6W1J0"/>
<protein>
    <submittedName>
        <fullName evidence="2">Uncharacterized protein</fullName>
    </submittedName>
</protein>
<dbReference type="Pfam" id="PF05056">
    <property type="entry name" value="DUF674"/>
    <property type="match status" value="2"/>
</dbReference>
<name>A0AAV6W1J0_9LAMI</name>
<organism evidence="2 3">
    <name type="scientific">Buddleja alternifolia</name>
    <dbReference type="NCBI Taxonomy" id="168488"/>
    <lineage>
        <taxon>Eukaryota</taxon>
        <taxon>Viridiplantae</taxon>
        <taxon>Streptophyta</taxon>
        <taxon>Embryophyta</taxon>
        <taxon>Tracheophyta</taxon>
        <taxon>Spermatophyta</taxon>
        <taxon>Magnoliopsida</taxon>
        <taxon>eudicotyledons</taxon>
        <taxon>Gunneridae</taxon>
        <taxon>Pentapetalae</taxon>
        <taxon>asterids</taxon>
        <taxon>lamiids</taxon>
        <taxon>Lamiales</taxon>
        <taxon>Scrophulariaceae</taxon>
        <taxon>Buddlejeae</taxon>
        <taxon>Buddleja</taxon>
    </lineage>
</organism>
<dbReference type="Proteomes" id="UP000826271">
    <property type="component" value="Unassembled WGS sequence"/>
</dbReference>
<dbReference type="PANTHER" id="PTHR33103">
    <property type="entry name" value="OS01G0153900 PROTEIN"/>
    <property type="match status" value="1"/>
</dbReference>
<proteinExistence type="predicted"/>
<sequence>MEKSRAAANTFARHSVSKQKVHSSRHYEHFYSPQREQTEEADSDFADVLLSFLTLPLGKIVSLLEKHYGSCNSPVIGSLNTLRKSLANLDSIHFGTEGGKLMLLNPTSLFEDECRKLQLNIDHETKPAKYFTCGDADCKRNKTPYVSLYYVTSKCDHCGKSLNGEIGIKKTKTGATNGDGGVFTHKTMSFLISDDLQVMTNVPGSITQILKNLGITNMDGSELRTVSVGLNEVTSYFFFYQGSLLSKTPLTDLILHKRQINSATIKYEPGGVTCLLGCKTSLGSVDNFCRSIENLIGSGHLKTPATENGPLEPMLPLKYRSHNQILSITEQRMPPLYYCPKIFSSTEYVSTCPNLPVGKRDPMYFKDPKGEGSFVMRPGIFLVTDNLTVVPSCMKLSLSIVNGLKIPFSDVEEVDVEIGFEDALGILKASLTSTYALTSDLNSILKKQPKQEQ</sequence>
<comment type="caution">
    <text evidence="2">The sequence shown here is derived from an EMBL/GenBank/DDBJ whole genome shotgun (WGS) entry which is preliminary data.</text>
</comment>
<evidence type="ECO:0000313" key="2">
    <source>
        <dbReference type="EMBL" id="KAG8363099.1"/>
    </source>
</evidence>
<gene>
    <name evidence="2" type="ORF">BUALT_BualtUnG0004300</name>
</gene>
<evidence type="ECO:0000256" key="1">
    <source>
        <dbReference type="SAM" id="MobiDB-lite"/>
    </source>
</evidence>
<accession>A0AAV6W1J0</accession>
<evidence type="ECO:0000313" key="3">
    <source>
        <dbReference type="Proteomes" id="UP000826271"/>
    </source>
</evidence>
<feature type="region of interest" description="Disordered" evidence="1">
    <location>
        <begin position="1"/>
        <end position="20"/>
    </location>
</feature>
<dbReference type="PANTHER" id="PTHR33103:SF27">
    <property type="entry name" value="OS04G0594700 PROTEIN"/>
    <property type="match status" value="1"/>
</dbReference>
<reference evidence="2" key="1">
    <citation type="submission" date="2019-10" db="EMBL/GenBank/DDBJ databases">
        <authorList>
            <person name="Zhang R."/>
            <person name="Pan Y."/>
            <person name="Wang J."/>
            <person name="Ma R."/>
            <person name="Yu S."/>
        </authorList>
    </citation>
    <scope>NUCLEOTIDE SEQUENCE</scope>
    <source>
        <strain evidence="2">LA-IB0</strain>
        <tissue evidence="2">Leaf</tissue>
    </source>
</reference>